<evidence type="ECO:0000313" key="1">
    <source>
        <dbReference type="EMBL" id="CAG6772531.1"/>
    </source>
</evidence>
<sequence>MYGNVWQTDHKICKRKLPESTRISGALPYRVIFTFRLIVKLGSEQFSHLGRVRKGMSIKNLPDFTILGSLQLAYPYHMLYNVRDKMILKYIPKPDKIAFSEVIGSKPSSGFLVFVDYLDKYLTQTIEAQNSSSGIHCLSK</sequence>
<protein>
    <submittedName>
        <fullName evidence="1">Uncharacterized protein</fullName>
    </submittedName>
</protein>
<name>A0A8D9AW83_9HEMI</name>
<proteinExistence type="predicted"/>
<dbReference type="EMBL" id="HBUF01588386">
    <property type="protein sequence ID" value="CAG6772531.1"/>
    <property type="molecule type" value="Transcribed_RNA"/>
</dbReference>
<accession>A0A8D9AW83</accession>
<organism evidence="1">
    <name type="scientific">Cacopsylla melanoneura</name>
    <dbReference type="NCBI Taxonomy" id="428564"/>
    <lineage>
        <taxon>Eukaryota</taxon>
        <taxon>Metazoa</taxon>
        <taxon>Ecdysozoa</taxon>
        <taxon>Arthropoda</taxon>
        <taxon>Hexapoda</taxon>
        <taxon>Insecta</taxon>
        <taxon>Pterygota</taxon>
        <taxon>Neoptera</taxon>
        <taxon>Paraneoptera</taxon>
        <taxon>Hemiptera</taxon>
        <taxon>Sternorrhyncha</taxon>
        <taxon>Psylloidea</taxon>
        <taxon>Psyllidae</taxon>
        <taxon>Psyllinae</taxon>
        <taxon>Cacopsylla</taxon>
    </lineage>
</organism>
<reference evidence="1" key="1">
    <citation type="submission" date="2021-05" db="EMBL/GenBank/DDBJ databases">
        <authorList>
            <person name="Alioto T."/>
            <person name="Alioto T."/>
            <person name="Gomez Garrido J."/>
        </authorList>
    </citation>
    <scope>NUCLEOTIDE SEQUENCE</scope>
</reference>
<dbReference type="AlphaFoldDB" id="A0A8D9AW83"/>